<dbReference type="FunFam" id="3.40.50.80:FF:000001">
    <property type="entry name" value="NADPH--cytochrome P450 reductase 1"/>
    <property type="match status" value="1"/>
</dbReference>
<dbReference type="Gene3D" id="2.40.30.10">
    <property type="entry name" value="Translation factors"/>
    <property type="match status" value="1"/>
</dbReference>
<dbReference type="GO" id="GO:0009725">
    <property type="term" value="P:response to hormone"/>
    <property type="evidence" value="ECO:0007669"/>
    <property type="project" value="TreeGrafter"/>
</dbReference>
<dbReference type="PROSITE" id="PS50902">
    <property type="entry name" value="FLAVODOXIN_LIKE"/>
    <property type="match status" value="1"/>
</dbReference>
<evidence type="ECO:0000256" key="5">
    <source>
        <dbReference type="ARBA" id="ARBA00022827"/>
    </source>
</evidence>
<dbReference type="InterPro" id="IPR017938">
    <property type="entry name" value="Riboflavin_synthase-like_b-brl"/>
</dbReference>
<dbReference type="InterPro" id="IPR003097">
    <property type="entry name" value="CysJ-like_FAD-binding"/>
</dbReference>
<evidence type="ECO:0000313" key="11">
    <source>
        <dbReference type="EMBL" id="OAF65392.1"/>
    </source>
</evidence>
<feature type="domain" description="FAD-binding FR-type" evidence="10">
    <location>
        <begin position="301"/>
        <end position="540"/>
    </location>
</feature>
<dbReference type="PANTHER" id="PTHR19384">
    <property type="entry name" value="NITRIC OXIDE SYNTHASE-RELATED"/>
    <property type="match status" value="1"/>
</dbReference>
<dbReference type="InterPro" id="IPR023173">
    <property type="entry name" value="NADPH_Cyt_P450_Rdtase_alpha"/>
</dbReference>
<proteinExistence type="predicted"/>
<dbReference type="EMBL" id="LWCA01001316">
    <property type="protein sequence ID" value="OAF65392.1"/>
    <property type="molecule type" value="Genomic_DNA"/>
</dbReference>
<evidence type="ECO:0000256" key="8">
    <source>
        <dbReference type="ARBA" id="ARBA00023797"/>
    </source>
</evidence>
<keyword evidence="5" id="KW-0274">FAD</keyword>
<dbReference type="SUPFAM" id="SSF63380">
    <property type="entry name" value="Riboflavin synthase domain-like"/>
    <property type="match status" value="1"/>
</dbReference>
<evidence type="ECO:0000259" key="9">
    <source>
        <dbReference type="PROSITE" id="PS50902"/>
    </source>
</evidence>
<dbReference type="Gene3D" id="3.40.50.80">
    <property type="entry name" value="Nucleotide-binding domain of ferredoxin-NADP reductase (FNR) module"/>
    <property type="match status" value="1"/>
</dbReference>
<reference evidence="11 12" key="1">
    <citation type="submission" date="2016-04" db="EMBL/GenBank/DDBJ databases">
        <title>The genome of Intoshia linei affirms orthonectids as highly simplified spiralians.</title>
        <authorList>
            <person name="Mikhailov K.V."/>
            <person name="Slusarev G.S."/>
            <person name="Nikitin M.A."/>
            <person name="Logacheva M.D."/>
            <person name="Penin A."/>
            <person name="Aleoshin V."/>
            <person name="Panchin Y.V."/>
        </authorList>
    </citation>
    <scope>NUCLEOTIDE SEQUENCE [LARGE SCALE GENOMIC DNA]</scope>
    <source>
        <strain evidence="11">Intl2013</strain>
        <tissue evidence="11">Whole animal</tissue>
    </source>
</reference>
<evidence type="ECO:0000256" key="6">
    <source>
        <dbReference type="ARBA" id="ARBA00022857"/>
    </source>
</evidence>
<dbReference type="Pfam" id="PF00258">
    <property type="entry name" value="Flavodoxin_1"/>
    <property type="match status" value="1"/>
</dbReference>
<feature type="domain" description="Flavodoxin-like" evidence="9">
    <location>
        <begin position="100"/>
        <end position="245"/>
    </location>
</feature>
<keyword evidence="3" id="KW-0285">Flavoprotein</keyword>
<dbReference type="PANTHER" id="PTHR19384:SF17">
    <property type="entry name" value="NADPH--CYTOCHROME P450 REDUCTASE"/>
    <property type="match status" value="1"/>
</dbReference>
<dbReference type="PRINTS" id="PR00371">
    <property type="entry name" value="FPNCR"/>
</dbReference>
<dbReference type="Pfam" id="PF00667">
    <property type="entry name" value="FAD_binding_1"/>
    <property type="match status" value="1"/>
</dbReference>
<dbReference type="GO" id="GO:0003958">
    <property type="term" value="F:NADPH-hemoprotein reductase activity"/>
    <property type="evidence" value="ECO:0007669"/>
    <property type="project" value="UniProtKB-EC"/>
</dbReference>
<dbReference type="InterPro" id="IPR001094">
    <property type="entry name" value="Flavdoxin-like"/>
</dbReference>
<feature type="non-terminal residue" evidence="11">
    <location>
        <position position="1"/>
    </location>
</feature>
<dbReference type="GO" id="GO:0050660">
    <property type="term" value="F:flavin adenine dinucleotide binding"/>
    <property type="evidence" value="ECO:0007669"/>
    <property type="project" value="TreeGrafter"/>
</dbReference>
<dbReference type="AlphaFoldDB" id="A0A177AV39"/>
<dbReference type="PROSITE" id="PS51384">
    <property type="entry name" value="FAD_FR"/>
    <property type="match status" value="1"/>
</dbReference>
<sequence length="697" mass="79869">TYGLNINYVKDVINKKKNLINDYKECYTLMLAIIFGETSLKKPGASSKARWMSHIIYCAKLIQFCIITYFPIVYTENLALEKLSTVMRAVKKRQASKYDGVVIYASETGTAEMYSKRLISYSKKYNWKLALLDPSTIEIEDFLELKKLDKIPFIFGCIATTGDGDPPGNAMIFLDELETVKPNMLANFNYAIFGLGNSTYQQFNASAKKLNKILNNLSGNCVLTHYGDDDKDLEQEFLKWNCDLWVKISKIYGVYMDSTKIIREYDLKLYSEEINKENIHVFSGEYRPKSFKFNKMPFNSNNHYMAEITQISELIKQPNPYNSSCLNISLNIKLDITYCAGDHVGVYVKNYGNCVDYLGKRLNSDLDQIFSLTNTDDGSINHPFPCPTSYRTAFTHYIDINSTVKTNVLEALSFYCSNESESQLLKKMATVDGSDLYKTNIISTHVNICQLLKDMPNVSPPIDILAELLPKLKPRFYSISSARTNENKLNITAKLVKYDINGKTIYGTATGYFNQISKQSFDSEKILLPIFIRSSNFKLPMNSNIPIIMIGPGTGIAPYMGFLEQRQCDLENEKIIGKAILYFGCRSKNFDYLYQEKLENYINNGVLTKINVAFSRDQENKIYVQDLIAQNAKEFYQLIKNENAYIYICGDAKNMAVAVEDQICEVIMKFGNMNKIYTRKYINMLKNIKRYNLDVWS</sequence>
<evidence type="ECO:0000256" key="7">
    <source>
        <dbReference type="ARBA" id="ARBA00023002"/>
    </source>
</evidence>
<comment type="cofactor">
    <cofactor evidence="2">
        <name>FAD</name>
        <dbReference type="ChEBI" id="CHEBI:57692"/>
    </cofactor>
</comment>
<evidence type="ECO:0000256" key="2">
    <source>
        <dbReference type="ARBA" id="ARBA00001974"/>
    </source>
</evidence>
<dbReference type="OrthoDB" id="1856718at2759"/>
<keyword evidence="4" id="KW-0288">FMN</keyword>
<dbReference type="InterPro" id="IPR008254">
    <property type="entry name" value="Flavodoxin/NO_synth"/>
</dbReference>
<evidence type="ECO:0000256" key="1">
    <source>
        <dbReference type="ARBA" id="ARBA00001917"/>
    </source>
</evidence>
<dbReference type="InterPro" id="IPR001433">
    <property type="entry name" value="OxRdtase_FAD/NAD-bd"/>
</dbReference>
<name>A0A177AV39_9BILA</name>
<dbReference type="Gene3D" id="3.40.50.360">
    <property type="match status" value="1"/>
</dbReference>
<organism evidence="11 12">
    <name type="scientific">Intoshia linei</name>
    <dbReference type="NCBI Taxonomy" id="1819745"/>
    <lineage>
        <taxon>Eukaryota</taxon>
        <taxon>Metazoa</taxon>
        <taxon>Spiralia</taxon>
        <taxon>Lophotrochozoa</taxon>
        <taxon>Mesozoa</taxon>
        <taxon>Orthonectida</taxon>
        <taxon>Rhopaluridae</taxon>
        <taxon>Intoshia</taxon>
    </lineage>
</organism>
<evidence type="ECO:0000256" key="3">
    <source>
        <dbReference type="ARBA" id="ARBA00022630"/>
    </source>
</evidence>
<evidence type="ECO:0000256" key="4">
    <source>
        <dbReference type="ARBA" id="ARBA00022643"/>
    </source>
</evidence>
<dbReference type="InterPro" id="IPR039261">
    <property type="entry name" value="FNR_nucleotide-bd"/>
</dbReference>
<dbReference type="GO" id="GO:0010181">
    <property type="term" value="F:FMN binding"/>
    <property type="evidence" value="ECO:0007669"/>
    <property type="project" value="InterPro"/>
</dbReference>
<keyword evidence="6" id="KW-0521">NADP</keyword>
<dbReference type="Proteomes" id="UP000078046">
    <property type="component" value="Unassembled WGS sequence"/>
</dbReference>
<comment type="cofactor">
    <cofactor evidence="1">
        <name>FMN</name>
        <dbReference type="ChEBI" id="CHEBI:58210"/>
    </cofactor>
</comment>
<dbReference type="GO" id="GO:0005829">
    <property type="term" value="C:cytosol"/>
    <property type="evidence" value="ECO:0007669"/>
    <property type="project" value="TreeGrafter"/>
</dbReference>
<dbReference type="Gene3D" id="1.20.990.10">
    <property type="entry name" value="NADPH-cytochrome p450 Reductase, Chain A, domain 3"/>
    <property type="match status" value="1"/>
</dbReference>
<comment type="caution">
    <text evidence="11">The sequence shown here is derived from an EMBL/GenBank/DDBJ whole genome shotgun (WGS) entry which is preliminary data.</text>
</comment>
<evidence type="ECO:0000259" key="10">
    <source>
        <dbReference type="PROSITE" id="PS51384"/>
    </source>
</evidence>
<dbReference type="FunFam" id="1.20.990.10:FF:000001">
    <property type="entry name" value="NADPH--cytochrome P450 reductase"/>
    <property type="match status" value="1"/>
</dbReference>
<keyword evidence="7" id="KW-0560">Oxidoreductase</keyword>
<dbReference type="InterPro" id="IPR001709">
    <property type="entry name" value="Flavoprot_Pyr_Nucl_cyt_Rdtase"/>
</dbReference>
<gene>
    <name evidence="11" type="ORF">A3Q56_06881</name>
</gene>
<accession>A0A177AV39</accession>
<dbReference type="InterPro" id="IPR017927">
    <property type="entry name" value="FAD-bd_FR_type"/>
</dbReference>
<dbReference type="Pfam" id="PF00175">
    <property type="entry name" value="NAD_binding_1"/>
    <property type="match status" value="1"/>
</dbReference>
<protein>
    <recommendedName>
        <fullName evidence="8">NADPH--hemoprotein reductase</fullName>
        <ecNumber evidence="8">1.6.2.4</ecNumber>
    </recommendedName>
</protein>
<evidence type="ECO:0000313" key="12">
    <source>
        <dbReference type="Proteomes" id="UP000078046"/>
    </source>
</evidence>
<dbReference type="SUPFAM" id="SSF52343">
    <property type="entry name" value="Ferredoxin reductase-like, C-terminal NADP-linked domain"/>
    <property type="match status" value="1"/>
</dbReference>
<dbReference type="InterPro" id="IPR029039">
    <property type="entry name" value="Flavoprotein-like_sf"/>
</dbReference>
<keyword evidence="12" id="KW-1185">Reference proteome</keyword>
<dbReference type="EC" id="1.6.2.4" evidence="8"/>
<dbReference type="SUPFAM" id="SSF52218">
    <property type="entry name" value="Flavoproteins"/>
    <property type="match status" value="1"/>
</dbReference>
<dbReference type="PRINTS" id="PR00369">
    <property type="entry name" value="FLAVODOXIN"/>
</dbReference>